<feature type="region of interest" description="Disordered" evidence="3">
    <location>
        <begin position="420"/>
        <end position="499"/>
    </location>
</feature>
<feature type="compositionally biased region" description="Basic and acidic residues" evidence="3">
    <location>
        <begin position="1135"/>
        <end position="1157"/>
    </location>
</feature>
<dbReference type="SUPFAM" id="SSF46785">
    <property type="entry name" value="Winged helix' DNA-binding domain"/>
    <property type="match status" value="1"/>
</dbReference>
<name>A0A1E7FER7_9STRA</name>
<evidence type="ECO:0000259" key="4">
    <source>
        <dbReference type="PROSITE" id="PS51504"/>
    </source>
</evidence>
<feature type="domain" description="H15" evidence="4">
    <location>
        <begin position="29"/>
        <end position="108"/>
    </location>
</feature>
<reference evidence="5 6" key="1">
    <citation type="submission" date="2016-09" db="EMBL/GenBank/DDBJ databases">
        <title>Extensive genetic diversity and differential bi-allelic expression allows diatom success in the polar Southern Ocean.</title>
        <authorList>
            <consortium name="DOE Joint Genome Institute"/>
            <person name="Mock T."/>
            <person name="Otillar R.P."/>
            <person name="Strauss J."/>
            <person name="Dupont C."/>
            <person name="Frickenhaus S."/>
            <person name="Maumus F."/>
            <person name="Mcmullan M."/>
            <person name="Sanges R."/>
            <person name="Schmutz J."/>
            <person name="Toseland A."/>
            <person name="Valas R."/>
            <person name="Veluchamy A."/>
            <person name="Ward B.J."/>
            <person name="Allen A."/>
            <person name="Barry K."/>
            <person name="Falciatore A."/>
            <person name="Ferrante M."/>
            <person name="Fortunato A.E."/>
            <person name="Gloeckner G."/>
            <person name="Gruber A."/>
            <person name="Hipkin R."/>
            <person name="Janech M."/>
            <person name="Kroth P."/>
            <person name="Leese F."/>
            <person name="Lindquist E."/>
            <person name="Lyon B.R."/>
            <person name="Martin J."/>
            <person name="Mayer C."/>
            <person name="Parker M."/>
            <person name="Quesneville H."/>
            <person name="Raymond J."/>
            <person name="Uhlig C."/>
            <person name="Valentin K.U."/>
            <person name="Worden A.Z."/>
            <person name="Armbrust E.V."/>
            <person name="Bowler C."/>
            <person name="Green B."/>
            <person name="Moulton V."/>
            <person name="Van Oosterhout C."/>
            <person name="Grigoriev I."/>
        </authorList>
    </citation>
    <scope>NUCLEOTIDE SEQUENCE [LARGE SCALE GENOMIC DNA]</scope>
    <source>
        <strain evidence="5 6">CCMP1102</strain>
    </source>
</reference>
<dbReference type="KEGG" id="fcy:FRACYDRAFT_275315"/>
<feature type="region of interest" description="Disordered" evidence="3">
    <location>
        <begin position="118"/>
        <end position="142"/>
    </location>
</feature>
<keyword evidence="2" id="KW-0539">Nucleus</keyword>
<dbReference type="PROSITE" id="PS51504">
    <property type="entry name" value="H15"/>
    <property type="match status" value="1"/>
</dbReference>
<feature type="compositionally biased region" description="Basic and acidic residues" evidence="3">
    <location>
        <begin position="683"/>
        <end position="699"/>
    </location>
</feature>
<gene>
    <name evidence="5" type="ORF">FRACYDRAFT_275315</name>
</gene>
<evidence type="ECO:0000256" key="1">
    <source>
        <dbReference type="ARBA" id="ARBA00004123"/>
    </source>
</evidence>
<feature type="compositionally biased region" description="Acidic residues" evidence="3">
    <location>
        <begin position="1"/>
        <end position="10"/>
    </location>
</feature>
<evidence type="ECO:0000256" key="2">
    <source>
        <dbReference type="ARBA" id="ARBA00023242"/>
    </source>
</evidence>
<dbReference type="Proteomes" id="UP000095751">
    <property type="component" value="Unassembled WGS sequence"/>
</dbReference>
<dbReference type="Gene3D" id="1.10.10.10">
    <property type="entry name" value="Winged helix-like DNA-binding domain superfamily/Winged helix DNA-binding domain"/>
    <property type="match status" value="1"/>
</dbReference>
<organism evidence="5 6">
    <name type="scientific">Fragilariopsis cylindrus CCMP1102</name>
    <dbReference type="NCBI Taxonomy" id="635003"/>
    <lineage>
        <taxon>Eukaryota</taxon>
        <taxon>Sar</taxon>
        <taxon>Stramenopiles</taxon>
        <taxon>Ochrophyta</taxon>
        <taxon>Bacillariophyta</taxon>
        <taxon>Bacillariophyceae</taxon>
        <taxon>Bacillariophycidae</taxon>
        <taxon>Bacillariales</taxon>
        <taxon>Bacillariaceae</taxon>
        <taxon>Fragilariopsis</taxon>
    </lineage>
</organism>
<dbReference type="AlphaFoldDB" id="A0A1E7FER7"/>
<dbReference type="InterPro" id="IPR036388">
    <property type="entry name" value="WH-like_DNA-bd_sf"/>
</dbReference>
<dbReference type="Pfam" id="PF15613">
    <property type="entry name" value="WSD"/>
    <property type="match status" value="1"/>
</dbReference>
<dbReference type="OrthoDB" id="1110759at2759"/>
<feature type="region of interest" description="Disordered" evidence="3">
    <location>
        <begin position="608"/>
        <end position="628"/>
    </location>
</feature>
<sequence>MADNEPEEESTNAGNNKSPKTPSKKSSNKSIPYTDVITNAIMALKDRTGSSSMAIQKWVVNNHPNMDPAKLKKKMNFTLKNGKKNAPKKKTPTKASKAVAAAKAVIAKKAIVKKPPTKEEIAAQKEKERKEKVEKERKKKERERLDKIRRRKFPMDDFKLIEEDKELRVKVDVPPRPSLELAMPNFPAACRSDTMGSGLMNDVIHIYHFFRGDVGWGRFNKNKSLVAPFTLEQWMECVQQISKGWSKKVRMLPPLINHLFVMTLQHLVPEKLKSALTPTSWSEVLVLYMDAMQSYYTDKLAEEENNVIPSLGIDGKYILFLSDEEETDSSKLEAPDPSSPYLTGILEKAHSKCVTQDPWNLNAEELLSLLKALVDDVLSTSTDCFEEFDIRVEETYEDLKRKKAADSSLRKIETQRNRKIAEEAKERKMIEEKKTNEDGKSNEEGEEKEKEEEEEEKVTRSTVKLPTISEAKVEKTRKEQQKATDAYEKSRRSKRIRTEPVGMDRNFQEVHLSWNDPQQIFFLQKGKSIPSDLSFDLPDSKSHRITWQSINKKSTLNKYMDSLDVRGIREHNLHETLQQARRYVYDDIKEMNDKKSLIREKSDLKRRLESAQSSYENGRKSGRLQAQSEQELIDLRDEIERLEKSTEDGKVVKEYDMELETGLTMLREFDSQDEPTQRKRATRRDAQKQQEEKGAESNIEKMPCSRMWPTGNIDGTGAVGQMVSQLLDLEKRVEKLAGWEKCDRKNWISSLETAVHAWNELSTVFLLGDATNGSSNLYSPIPEAKKNQAATPGSCNSVGASHSSSMSVYQVVCMVRQRLLELENRVSEITGLAMVAKETDDADDNMSTSPVDEEENIQVAWKKSINRLKRLTAKDHLKIHTALVEAIAAARKAQDTVVVNELKHALVEYHPQAAGLCKTEALKVLQDHGDYEEDSDDEDDDEDDNEIEAEQGNGEPETEELGIASCLMVEAMILNSSLDGEADVSRSEWVSAVKKTKTVSKMAAYVSAFYHKALAKVEKMEEEHSALIDVMGVWGKSNASRNKKSSKIVSEPSEVWANVSFSDEFCLVKVENWPWWPARKCVPKDDDLTSELESLGRILVSLVGERGSLRIVKTDDLAPFSEDRPGEEDLSNQTREVRNQLDDAMDVARRVVRGNEKKKSKGKKTPIKSIR</sequence>
<keyword evidence="6" id="KW-1185">Reference proteome</keyword>
<feature type="compositionally biased region" description="Basic and acidic residues" evidence="3">
    <location>
        <begin position="471"/>
        <end position="490"/>
    </location>
</feature>
<dbReference type="GO" id="GO:0000786">
    <property type="term" value="C:nucleosome"/>
    <property type="evidence" value="ECO:0007669"/>
    <property type="project" value="InterPro"/>
</dbReference>
<comment type="subcellular location">
    <subcellularLocation>
        <location evidence="1">Nucleus</location>
    </subcellularLocation>
</comment>
<feature type="compositionally biased region" description="Basic residues" evidence="3">
    <location>
        <begin position="1158"/>
        <end position="1171"/>
    </location>
</feature>
<accession>A0A1E7FER7</accession>
<evidence type="ECO:0000313" key="6">
    <source>
        <dbReference type="Proteomes" id="UP000095751"/>
    </source>
</evidence>
<dbReference type="EMBL" id="KV784358">
    <property type="protein sequence ID" value="OEU16283.1"/>
    <property type="molecule type" value="Genomic_DNA"/>
</dbReference>
<proteinExistence type="predicted"/>
<dbReference type="InterPro" id="IPR005818">
    <property type="entry name" value="Histone_H1/H5_H15"/>
</dbReference>
<dbReference type="InterPro" id="IPR028941">
    <property type="entry name" value="WHIM2_dom"/>
</dbReference>
<dbReference type="Pfam" id="PF00538">
    <property type="entry name" value="Linker_histone"/>
    <property type="match status" value="1"/>
</dbReference>
<dbReference type="InParanoid" id="A0A1E7FER7"/>
<evidence type="ECO:0000256" key="3">
    <source>
        <dbReference type="SAM" id="MobiDB-lite"/>
    </source>
</evidence>
<protein>
    <recommendedName>
        <fullName evidence="4">H15 domain-containing protein</fullName>
    </recommendedName>
</protein>
<feature type="compositionally biased region" description="Acidic residues" evidence="3">
    <location>
        <begin position="444"/>
        <end position="456"/>
    </location>
</feature>
<feature type="compositionally biased region" description="Basic and acidic residues" evidence="3">
    <location>
        <begin position="420"/>
        <end position="443"/>
    </location>
</feature>
<dbReference type="InterPro" id="IPR036390">
    <property type="entry name" value="WH_DNA-bd_sf"/>
</dbReference>
<feature type="region of interest" description="Disordered" evidence="3">
    <location>
        <begin position="1120"/>
        <end position="1171"/>
    </location>
</feature>
<dbReference type="Gene3D" id="2.30.30.140">
    <property type="match status" value="1"/>
</dbReference>
<dbReference type="GO" id="GO:0003677">
    <property type="term" value="F:DNA binding"/>
    <property type="evidence" value="ECO:0007669"/>
    <property type="project" value="InterPro"/>
</dbReference>
<dbReference type="SUPFAM" id="SSF63748">
    <property type="entry name" value="Tudor/PWWP/MBT"/>
    <property type="match status" value="1"/>
</dbReference>
<dbReference type="SMART" id="SM00526">
    <property type="entry name" value="H15"/>
    <property type="match status" value="1"/>
</dbReference>
<feature type="compositionally biased region" description="Acidic residues" evidence="3">
    <location>
        <begin position="930"/>
        <end position="949"/>
    </location>
</feature>
<dbReference type="GO" id="GO:0006334">
    <property type="term" value="P:nucleosome assembly"/>
    <property type="evidence" value="ECO:0007669"/>
    <property type="project" value="InterPro"/>
</dbReference>
<feature type="region of interest" description="Disordered" evidence="3">
    <location>
        <begin position="1"/>
        <end position="31"/>
    </location>
</feature>
<feature type="region of interest" description="Disordered" evidence="3">
    <location>
        <begin position="665"/>
        <end position="706"/>
    </location>
</feature>
<dbReference type="CDD" id="cd00073">
    <property type="entry name" value="H15"/>
    <property type="match status" value="1"/>
</dbReference>
<feature type="region of interest" description="Disordered" evidence="3">
    <location>
        <begin position="929"/>
        <end position="959"/>
    </location>
</feature>
<evidence type="ECO:0000313" key="5">
    <source>
        <dbReference type="EMBL" id="OEU16283.1"/>
    </source>
</evidence>
<dbReference type="GO" id="GO:0005634">
    <property type="term" value="C:nucleus"/>
    <property type="evidence" value="ECO:0007669"/>
    <property type="project" value="UniProtKB-SubCell"/>
</dbReference>
<dbReference type="CDD" id="cd05162">
    <property type="entry name" value="PWWP"/>
    <property type="match status" value="1"/>
</dbReference>